<protein>
    <submittedName>
        <fullName evidence="7">Polysaccharide biosynthesis C-terminal domain-containing protein</fullName>
    </submittedName>
</protein>
<organism evidence="7 8">
    <name type="scientific">Shinella curvata</name>
    <dbReference type="NCBI Taxonomy" id="1817964"/>
    <lineage>
        <taxon>Bacteria</taxon>
        <taxon>Pseudomonadati</taxon>
        <taxon>Pseudomonadota</taxon>
        <taxon>Alphaproteobacteria</taxon>
        <taxon>Hyphomicrobiales</taxon>
        <taxon>Rhizobiaceae</taxon>
        <taxon>Shinella</taxon>
    </lineage>
</organism>
<dbReference type="EMBL" id="WHSC02000007">
    <property type="protein sequence ID" value="MDO6122758.1"/>
    <property type="molecule type" value="Genomic_DNA"/>
</dbReference>
<keyword evidence="4 6" id="KW-1133">Transmembrane helix</keyword>
<keyword evidence="3 6" id="KW-0812">Transmembrane</keyword>
<gene>
    <name evidence="7" type="ORF">GB928_016315</name>
</gene>
<dbReference type="Proteomes" id="UP001177080">
    <property type="component" value="Unassembled WGS sequence"/>
</dbReference>
<name>A0ABT8XG91_9HYPH</name>
<feature type="transmembrane region" description="Helical" evidence="6">
    <location>
        <begin position="304"/>
        <end position="327"/>
    </location>
</feature>
<feature type="transmembrane region" description="Helical" evidence="6">
    <location>
        <begin position="396"/>
        <end position="415"/>
    </location>
</feature>
<evidence type="ECO:0000313" key="8">
    <source>
        <dbReference type="Proteomes" id="UP001177080"/>
    </source>
</evidence>
<feature type="transmembrane region" description="Helical" evidence="6">
    <location>
        <begin position="254"/>
        <end position="273"/>
    </location>
</feature>
<dbReference type="PANTHER" id="PTHR30250:SF11">
    <property type="entry name" value="O-ANTIGEN TRANSPORTER-RELATED"/>
    <property type="match status" value="1"/>
</dbReference>
<proteinExistence type="predicted"/>
<comment type="caution">
    <text evidence="7">The sequence shown here is derived from an EMBL/GenBank/DDBJ whole genome shotgun (WGS) entry which is preliminary data.</text>
</comment>
<evidence type="ECO:0000256" key="5">
    <source>
        <dbReference type="ARBA" id="ARBA00023136"/>
    </source>
</evidence>
<feature type="transmembrane region" description="Helical" evidence="6">
    <location>
        <begin position="117"/>
        <end position="136"/>
    </location>
</feature>
<keyword evidence="5 6" id="KW-0472">Membrane</keyword>
<accession>A0ABT8XG91</accession>
<dbReference type="RefSeq" id="WP_244760435.1">
    <property type="nucleotide sequence ID" value="NZ_JALJCJ010000002.1"/>
</dbReference>
<dbReference type="PANTHER" id="PTHR30250">
    <property type="entry name" value="PST FAMILY PREDICTED COLANIC ACID TRANSPORTER"/>
    <property type="match status" value="1"/>
</dbReference>
<keyword evidence="2" id="KW-1003">Cell membrane</keyword>
<evidence type="ECO:0000256" key="1">
    <source>
        <dbReference type="ARBA" id="ARBA00004651"/>
    </source>
</evidence>
<feature type="transmembrane region" description="Helical" evidence="6">
    <location>
        <begin position="148"/>
        <end position="173"/>
    </location>
</feature>
<evidence type="ECO:0000313" key="7">
    <source>
        <dbReference type="EMBL" id="MDO6122758.1"/>
    </source>
</evidence>
<evidence type="ECO:0000256" key="2">
    <source>
        <dbReference type="ARBA" id="ARBA00022475"/>
    </source>
</evidence>
<feature type="transmembrane region" description="Helical" evidence="6">
    <location>
        <begin position="92"/>
        <end position="111"/>
    </location>
</feature>
<reference evidence="7" key="1">
    <citation type="submission" date="2022-04" db="EMBL/GenBank/DDBJ databases">
        <title>Shinella lacus sp. nov., a novel member of the genus Shinella from water.</title>
        <authorList>
            <person name="Deng Y."/>
        </authorList>
    </citation>
    <scope>NUCLEOTIDE SEQUENCE</scope>
    <source>
        <strain evidence="7">JCM 31239</strain>
    </source>
</reference>
<comment type="subcellular location">
    <subcellularLocation>
        <location evidence="1">Cell membrane</location>
        <topology evidence="1">Multi-pass membrane protein</topology>
    </subcellularLocation>
</comment>
<evidence type="ECO:0000256" key="6">
    <source>
        <dbReference type="SAM" id="Phobius"/>
    </source>
</evidence>
<feature type="transmembrane region" description="Helical" evidence="6">
    <location>
        <begin position="179"/>
        <end position="200"/>
    </location>
</feature>
<evidence type="ECO:0000256" key="4">
    <source>
        <dbReference type="ARBA" id="ARBA00022989"/>
    </source>
</evidence>
<dbReference type="InterPro" id="IPR050833">
    <property type="entry name" value="Poly_Biosynth_Transport"/>
</dbReference>
<evidence type="ECO:0000256" key="3">
    <source>
        <dbReference type="ARBA" id="ARBA00022692"/>
    </source>
</evidence>
<feature type="transmembrane region" description="Helical" evidence="6">
    <location>
        <begin position="38"/>
        <end position="56"/>
    </location>
</feature>
<feature type="transmembrane region" description="Helical" evidence="6">
    <location>
        <begin position="339"/>
        <end position="359"/>
    </location>
</feature>
<keyword evidence="8" id="KW-1185">Reference proteome</keyword>
<feature type="transmembrane region" description="Helical" evidence="6">
    <location>
        <begin position="371"/>
        <end position="390"/>
    </location>
</feature>
<feature type="transmembrane region" description="Helical" evidence="6">
    <location>
        <begin position="221"/>
        <end position="248"/>
    </location>
</feature>
<sequence length="421" mass="44843">MSNRPTGAAITPIALLASVGQCASLCLSLTLARQLDVAGFEAYVVASAVYMVMLVVGTMGVDKLAMYVLPASIDREDWSTTHGFLRFGVRRIGLSSFVLALVVISAISLISEVSVEIRAAIIVSCLILPVGALVHFGIEVMTSAGREIIATAILRVLMPATTLVIVGLCAWQGSISGPGAILVWGVSWMFAGAVLASLLGRRLPTEIWASEPRDEAELWIGYAYPFLVHRGILALLTHSGVILLDFLYASPTAVGAYAISLAIITPMASVVIATNRAYVRAMSVLAKAGDTEGIFELWKRRARWVLPVLTCFTVMVLLLARPLVGLFGEEFVEEGVTPLRIFAVTMAISATFSLSPTYLKFTRQRSKVLKIAVATAIVQFGLLLALVPLWGATGAAIASGTSLSAMVCICTLIVLREVSAR</sequence>